<dbReference type="SUPFAM" id="SSF55729">
    <property type="entry name" value="Acyl-CoA N-acyltransferases (Nat)"/>
    <property type="match status" value="1"/>
</dbReference>
<dbReference type="AlphaFoldDB" id="A0AA41XFR4"/>
<dbReference type="Proteomes" id="UP001156102">
    <property type="component" value="Unassembled WGS sequence"/>
</dbReference>
<reference evidence="3" key="1">
    <citation type="submission" date="2022-07" db="EMBL/GenBank/DDBJ databases">
        <authorList>
            <person name="Li W.-J."/>
            <person name="Deng Q.-Q."/>
        </authorList>
    </citation>
    <scope>NUCLEOTIDE SEQUENCE</scope>
    <source>
        <strain evidence="3">SYSU M60031</strain>
    </source>
</reference>
<dbReference type="GO" id="GO:0008080">
    <property type="term" value="F:N-acetyltransferase activity"/>
    <property type="evidence" value="ECO:0007669"/>
    <property type="project" value="InterPro"/>
</dbReference>
<dbReference type="InterPro" id="IPR016181">
    <property type="entry name" value="Acyl_CoA_acyltransferase"/>
</dbReference>
<organism evidence="3 4">
    <name type="scientific">Ectobacillus ponti</name>
    <dbReference type="NCBI Taxonomy" id="2961894"/>
    <lineage>
        <taxon>Bacteria</taxon>
        <taxon>Bacillati</taxon>
        <taxon>Bacillota</taxon>
        <taxon>Bacilli</taxon>
        <taxon>Bacillales</taxon>
        <taxon>Bacillaceae</taxon>
        <taxon>Ectobacillus</taxon>
    </lineage>
</organism>
<feature type="domain" description="N-acetyltransferase" evidence="2">
    <location>
        <begin position="1"/>
        <end position="167"/>
    </location>
</feature>
<proteinExistence type="predicted"/>
<keyword evidence="4" id="KW-1185">Reference proteome</keyword>
<dbReference type="InterPro" id="IPR000182">
    <property type="entry name" value="GNAT_dom"/>
</dbReference>
<name>A0AA41XFR4_9BACI</name>
<dbReference type="PANTHER" id="PTHR13947:SF37">
    <property type="entry name" value="LD18367P"/>
    <property type="match status" value="1"/>
</dbReference>
<dbReference type="CDD" id="cd04301">
    <property type="entry name" value="NAT_SF"/>
    <property type="match status" value="1"/>
</dbReference>
<protein>
    <submittedName>
        <fullName evidence="3">GNAT family N-acetyltransferase</fullName>
    </submittedName>
</protein>
<evidence type="ECO:0000259" key="2">
    <source>
        <dbReference type="PROSITE" id="PS51186"/>
    </source>
</evidence>
<keyword evidence="1" id="KW-0808">Transferase</keyword>
<dbReference type="Pfam" id="PF00583">
    <property type="entry name" value="Acetyltransf_1"/>
    <property type="match status" value="1"/>
</dbReference>
<evidence type="ECO:0000313" key="4">
    <source>
        <dbReference type="Proteomes" id="UP001156102"/>
    </source>
</evidence>
<evidence type="ECO:0000313" key="3">
    <source>
        <dbReference type="EMBL" id="MCP8971296.1"/>
    </source>
</evidence>
<evidence type="ECO:0000256" key="1">
    <source>
        <dbReference type="ARBA" id="ARBA00022679"/>
    </source>
</evidence>
<comment type="caution">
    <text evidence="3">The sequence shown here is derived from an EMBL/GenBank/DDBJ whole genome shotgun (WGS) entry which is preliminary data.</text>
</comment>
<dbReference type="PANTHER" id="PTHR13947">
    <property type="entry name" value="GNAT FAMILY N-ACETYLTRANSFERASE"/>
    <property type="match status" value="1"/>
</dbReference>
<dbReference type="EMBL" id="JANCLT010000023">
    <property type="protein sequence ID" value="MCP8971296.1"/>
    <property type="molecule type" value="Genomic_DNA"/>
</dbReference>
<dbReference type="InterPro" id="IPR050769">
    <property type="entry name" value="NAT_camello-type"/>
</dbReference>
<dbReference type="RefSeq" id="WP_254761224.1">
    <property type="nucleotide sequence ID" value="NZ_JANCLT010000023.1"/>
</dbReference>
<dbReference type="PROSITE" id="PS51186">
    <property type="entry name" value="GNAT"/>
    <property type="match status" value="1"/>
</dbReference>
<dbReference type="Gene3D" id="3.40.630.30">
    <property type="match status" value="1"/>
</dbReference>
<sequence>MNIRKAKPEELAYIREQRVRAYEEYINLIPEGHWQALRKSILSETDQESGVDLLVAETDGRIAGSIALFPAKMDAYDGMVEELEYPEIRMLAVAPEHRGKGAAAALVTACIRLAKVRGYGAIGLHTGSFMANAAALYERFGFQRLPQHDFQPLDDGILVKAYRLSLL</sequence>
<accession>A0AA41XFR4</accession>
<gene>
    <name evidence="3" type="ORF">NK662_22520</name>
</gene>